<protein>
    <submittedName>
        <fullName evidence="1">Uncharacterized protein</fullName>
    </submittedName>
</protein>
<dbReference type="Proteomes" id="UP000327011">
    <property type="component" value="Unassembled WGS sequence"/>
</dbReference>
<gene>
    <name evidence="1" type="ORF">F5972_21460</name>
</gene>
<dbReference type="AlphaFoldDB" id="A0A5J5K225"/>
<dbReference type="RefSeq" id="WP_150935363.1">
    <property type="nucleotide sequence ID" value="NZ_VYTZ01000007.1"/>
</dbReference>
<evidence type="ECO:0000313" key="2">
    <source>
        <dbReference type="Proteomes" id="UP000327011"/>
    </source>
</evidence>
<accession>A0A5J5K225</accession>
<name>A0A5J5K225_9ACTN</name>
<evidence type="ECO:0000313" key="1">
    <source>
        <dbReference type="EMBL" id="KAA9377012.1"/>
    </source>
</evidence>
<organism evidence="1 2">
    <name type="scientific">Microbispora cellulosiformans</name>
    <dbReference type="NCBI Taxonomy" id="2614688"/>
    <lineage>
        <taxon>Bacteria</taxon>
        <taxon>Bacillati</taxon>
        <taxon>Actinomycetota</taxon>
        <taxon>Actinomycetes</taxon>
        <taxon>Streptosporangiales</taxon>
        <taxon>Streptosporangiaceae</taxon>
        <taxon>Microbispora</taxon>
    </lineage>
</organism>
<proteinExistence type="predicted"/>
<reference evidence="1 2" key="1">
    <citation type="submission" date="2019-09" db="EMBL/GenBank/DDBJ databases">
        <title>Screening of Novel Bioactive Compounds from Soil-Associated.</title>
        <authorList>
            <person name="Gong X."/>
        </authorList>
    </citation>
    <scope>NUCLEOTIDE SEQUENCE [LARGE SCALE GENOMIC DNA]</scope>
    <source>
        <strain evidence="1 2">Gxj-6</strain>
    </source>
</reference>
<keyword evidence="2" id="KW-1185">Reference proteome</keyword>
<comment type="caution">
    <text evidence="1">The sequence shown here is derived from an EMBL/GenBank/DDBJ whole genome shotgun (WGS) entry which is preliminary data.</text>
</comment>
<dbReference type="EMBL" id="VYTZ01000007">
    <property type="protein sequence ID" value="KAA9377012.1"/>
    <property type="molecule type" value="Genomic_DNA"/>
</dbReference>
<sequence length="67" mass="7368">MDLLQIKFWEAGDYRPGTKGGERRCSWGGSSCPSPAEFTVTDRAGANNGACAAHVVDYIRDRLRHGR</sequence>